<evidence type="ECO:0000256" key="17">
    <source>
        <dbReference type="SAM" id="MobiDB-lite"/>
    </source>
</evidence>
<dbReference type="PANTHER" id="PTHR10615">
    <property type="entry name" value="HISTONE ACETYLTRANSFERASE"/>
    <property type="match status" value="1"/>
</dbReference>
<keyword evidence="12" id="KW-0804">Transcription</keyword>
<dbReference type="InterPro" id="IPR016181">
    <property type="entry name" value="Acyl_CoA_acyltransferase"/>
</dbReference>
<feature type="region of interest" description="Disordered" evidence="17">
    <location>
        <begin position="1339"/>
        <end position="1365"/>
    </location>
</feature>
<dbReference type="InterPro" id="IPR019787">
    <property type="entry name" value="Znf_PHD-finger"/>
</dbReference>
<organism evidence="20 21">
    <name type="scientific">Pyrrhoderma noxium</name>
    <dbReference type="NCBI Taxonomy" id="2282107"/>
    <lineage>
        <taxon>Eukaryota</taxon>
        <taxon>Fungi</taxon>
        <taxon>Dikarya</taxon>
        <taxon>Basidiomycota</taxon>
        <taxon>Agaricomycotina</taxon>
        <taxon>Agaricomycetes</taxon>
        <taxon>Hymenochaetales</taxon>
        <taxon>Hymenochaetaceae</taxon>
        <taxon>Pyrrhoderma</taxon>
    </lineage>
</organism>
<dbReference type="PANTHER" id="PTHR10615:SF161">
    <property type="entry name" value="HISTONE ACETYLTRANSFERASE KAT7"/>
    <property type="match status" value="1"/>
</dbReference>
<feature type="domain" description="MYST-type HAT" evidence="19">
    <location>
        <begin position="510"/>
        <end position="831"/>
    </location>
</feature>
<feature type="compositionally biased region" description="Pro residues" evidence="17">
    <location>
        <begin position="74"/>
        <end position="83"/>
    </location>
</feature>
<protein>
    <recommendedName>
        <fullName evidence="3 16">Histone acetyltransferase</fullName>
        <ecNumber evidence="3 16">2.3.1.48</ecNumber>
    </recommendedName>
</protein>
<gene>
    <name evidence="20" type="ORF">PNOK_0817500</name>
</gene>
<keyword evidence="10" id="KW-0007">Acetylation</keyword>
<evidence type="ECO:0000313" key="20">
    <source>
        <dbReference type="EMBL" id="PAV16555.1"/>
    </source>
</evidence>
<feature type="region of interest" description="Disordered" evidence="17">
    <location>
        <begin position="1069"/>
        <end position="1229"/>
    </location>
</feature>
<feature type="compositionally biased region" description="Basic residues" evidence="17">
    <location>
        <begin position="333"/>
        <end position="344"/>
    </location>
</feature>
<comment type="caution">
    <text evidence="20">The sequence shown here is derived from an EMBL/GenBank/DDBJ whole genome shotgun (WGS) entry which is preliminary data.</text>
</comment>
<dbReference type="GO" id="GO:0008270">
    <property type="term" value="F:zinc ion binding"/>
    <property type="evidence" value="ECO:0007669"/>
    <property type="project" value="UniProtKB-KW"/>
</dbReference>
<evidence type="ECO:0000256" key="6">
    <source>
        <dbReference type="ARBA" id="ARBA00022737"/>
    </source>
</evidence>
<keyword evidence="11" id="KW-0805">Transcription regulation</keyword>
<evidence type="ECO:0000259" key="19">
    <source>
        <dbReference type="PROSITE" id="PS51726"/>
    </source>
</evidence>
<keyword evidence="8" id="KW-0862">Zinc</keyword>
<dbReference type="SUPFAM" id="SSF55729">
    <property type="entry name" value="Acyl-CoA N-acyltransferases (Nat)"/>
    <property type="match status" value="1"/>
</dbReference>
<feature type="compositionally biased region" description="Basic residues" evidence="17">
    <location>
        <begin position="1200"/>
        <end position="1214"/>
    </location>
</feature>
<dbReference type="GO" id="GO:0003712">
    <property type="term" value="F:transcription coregulator activity"/>
    <property type="evidence" value="ECO:0007669"/>
    <property type="project" value="TreeGrafter"/>
</dbReference>
<dbReference type="FunFam" id="3.40.630.30:FF:000001">
    <property type="entry name" value="Histone acetyltransferase"/>
    <property type="match status" value="1"/>
</dbReference>
<evidence type="ECO:0000256" key="2">
    <source>
        <dbReference type="ARBA" id="ARBA00010107"/>
    </source>
</evidence>
<dbReference type="FunFam" id="3.30.60.60:FF:000001">
    <property type="entry name" value="Histone acetyltransferase"/>
    <property type="match status" value="1"/>
</dbReference>
<dbReference type="InterPro" id="IPR040706">
    <property type="entry name" value="Zf-MYST"/>
</dbReference>
<accession>A0A286UAI5</accession>
<dbReference type="GO" id="GO:0003682">
    <property type="term" value="F:chromatin binding"/>
    <property type="evidence" value="ECO:0007669"/>
    <property type="project" value="TreeGrafter"/>
</dbReference>
<dbReference type="EMBL" id="NBII01000008">
    <property type="protein sequence ID" value="PAV16555.1"/>
    <property type="molecule type" value="Genomic_DNA"/>
</dbReference>
<feature type="compositionally biased region" description="Acidic residues" evidence="17">
    <location>
        <begin position="307"/>
        <end position="320"/>
    </location>
</feature>
<keyword evidence="5" id="KW-0479">Metal-binding</keyword>
<dbReference type="GO" id="GO:0031507">
    <property type="term" value="P:heterochromatin formation"/>
    <property type="evidence" value="ECO:0007669"/>
    <property type="project" value="UniProtKB-ARBA"/>
</dbReference>
<dbReference type="GO" id="GO:0004402">
    <property type="term" value="F:histone acetyltransferase activity"/>
    <property type="evidence" value="ECO:0007669"/>
    <property type="project" value="InterPro"/>
</dbReference>
<evidence type="ECO:0000256" key="8">
    <source>
        <dbReference type="ARBA" id="ARBA00022833"/>
    </source>
</evidence>
<keyword evidence="9" id="KW-0156">Chromatin regulator</keyword>
<evidence type="ECO:0000256" key="16">
    <source>
        <dbReference type="RuleBase" id="RU361211"/>
    </source>
</evidence>
<feature type="region of interest" description="Disordered" evidence="17">
    <location>
        <begin position="919"/>
        <end position="944"/>
    </location>
</feature>
<dbReference type="PROSITE" id="PS50016">
    <property type="entry name" value="ZF_PHD_2"/>
    <property type="match status" value="2"/>
</dbReference>
<dbReference type="Gene3D" id="3.40.630.30">
    <property type="match status" value="1"/>
</dbReference>
<dbReference type="Proteomes" id="UP000217199">
    <property type="component" value="Unassembled WGS sequence"/>
</dbReference>
<evidence type="ECO:0000256" key="3">
    <source>
        <dbReference type="ARBA" id="ARBA00013184"/>
    </source>
</evidence>
<evidence type="ECO:0000256" key="5">
    <source>
        <dbReference type="ARBA" id="ARBA00022723"/>
    </source>
</evidence>
<proteinExistence type="inferred from homology"/>
<dbReference type="OrthoDB" id="787137at2759"/>
<dbReference type="STRING" id="2282107.A0A286UAI5"/>
<dbReference type="Gene3D" id="3.30.40.10">
    <property type="entry name" value="Zinc/RING finger domain, C3HC4 (zinc finger)"/>
    <property type="match status" value="1"/>
</dbReference>
<dbReference type="InterPro" id="IPR013083">
    <property type="entry name" value="Znf_RING/FYVE/PHD"/>
</dbReference>
<dbReference type="Pfam" id="PF00628">
    <property type="entry name" value="PHD"/>
    <property type="match status" value="2"/>
</dbReference>
<dbReference type="InterPro" id="IPR002717">
    <property type="entry name" value="HAT_MYST-type"/>
</dbReference>
<feature type="region of interest" description="Disordered" evidence="17">
    <location>
        <begin position="56"/>
        <end position="117"/>
    </location>
</feature>
<evidence type="ECO:0000256" key="10">
    <source>
        <dbReference type="ARBA" id="ARBA00022990"/>
    </source>
</evidence>
<feature type="region of interest" description="Disordered" evidence="17">
    <location>
        <begin position="481"/>
        <end position="508"/>
    </location>
</feature>
<evidence type="ECO:0000256" key="13">
    <source>
        <dbReference type="ARBA" id="ARBA00023242"/>
    </source>
</evidence>
<dbReference type="InterPro" id="IPR001965">
    <property type="entry name" value="Znf_PHD"/>
</dbReference>
<feature type="region of interest" description="Disordered" evidence="17">
    <location>
        <begin position="1240"/>
        <end position="1259"/>
    </location>
</feature>
<feature type="compositionally biased region" description="Basic and acidic residues" evidence="17">
    <location>
        <begin position="409"/>
        <end position="427"/>
    </location>
</feature>
<dbReference type="GO" id="GO:0006357">
    <property type="term" value="P:regulation of transcription by RNA polymerase II"/>
    <property type="evidence" value="ECO:0007669"/>
    <property type="project" value="TreeGrafter"/>
</dbReference>
<keyword evidence="4" id="KW-0808">Transferase</keyword>
<dbReference type="Gene3D" id="3.30.60.60">
    <property type="entry name" value="N-acetyl transferase-like"/>
    <property type="match status" value="1"/>
</dbReference>
<dbReference type="Pfam" id="PF01853">
    <property type="entry name" value="MOZ_SAS"/>
    <property type="match status" value="1"/>
</dbReference>
<dbReference type="GO" id="GO:1990467">
    <property type="term" value="C:NuA3a histone acetyltransferase complex"/>
    <property type="evidence" value="ECO:0007669"/>
    <property type="project" value="TreeGrafter"/>
</dbReference>
<evidence type="ECO:0000256" key="15">
    <source>
        <dbReference type="PROSITE-ProRule" id="PRU00146"/>
    </source>
</evidence>
<evidence type="ECO:0000256" key="12">
    <source>
        <dbReference type="ARBA" id="ARBA00023163"/>
    </source>
</evidence>
<feature type="domain" description="PHD-type" evidence="18">
    <location>
        <begin position="169"/>
        <end position="219"/>
    </location>
</feature>
<feature type="region of interest" description="Disordered" evidence="17">
    <location>
        <begin position="31"/>
        <end position="50"/>
    </location>
</feature>
<evidence type="ECO:0000256" key="14">
    <source>
        <dbReference type="PIRSR" id="PIRSR602717-51"/>
    </source>
</evidence>
<dbReference type="InParanoid" id="A0A286UAI5"/>
<name>A0A286UAI5_9AGAM</name>
<dbReference type="InterPro" id="IPR050603">
    <property type="entry name" value="MYST_HAT"/>
</dbReference>
<reference evidence="20 21" key="1">
    <citation type="journal article" date="2017" name="Mol. Ecol.">
        <title>Comparative and population genomic landscape of Phellinus noxius: A hypervariable fungus causing root rot in trees.</title>
        <authorList>
            <person name="Chung C.L."/>
            <person name="Lee T.J."/>
            <person name="Akiba M."/>
            <person name="Lee H.H."/>
            <person name="Kuo T.H."/>
            <person name="Liu D."/>
            <person name="Ke H.M."/>
            <person name="Yokoi T."/>
            <person name="Roa M.B."/>
            <person name="Lu M.J."/>
            <person name="Chang Y.Y."/>
            <person name="Ann P.J."/>
            <person name="Tsai J.N."/>
            <person name="Chen C.Y."/>
            <person name="Tzean S.S."/>
            <person name="Ota Y."/>
            <person name="Hattori T."/>
            <person name="Sahashi N."/>
            <person name="Liou R.F."/>
            <person name="Kikuchi T."/>
            <person name="Tsai I.J."/>
        </authorList>
    </citation>
    <scope>NUCLEOTIDE SEQUENCE [LARGE SCALE GENOMIC DNA]</scope>
    <source>
        <strain evidence="20 21">FFPRI411160</strain>
    </source>
</reference>
<dbReference type="EC" id="2.3.1.48" evidence="3 16"/>
<dbReference type="InterPro" id="IPR011011">
    <property type="entry name" value="Znf_FYVE_PHD"/>
</dbReference>
<dbReference type="Gene3D" id="1.10.10.10">
    <property type="entry name" value="Winged helix-like DNA-binding domain superfamily/Winged helix DNA-binding domain"/>
    <property type="match status" value="1"/>
</dbReference>
<dbReference type="CDD" id="cd15526">
    <property type="entry name" value="PHD1_MOZ_d4"/>
    <property type="match status" value="1"/>
</dbReference>
<evidence type="ECO:0000313" key="21">
    <source>
        <dbReference type="Proteomes" id="UP000217199"/>
    </source>
</evidence>
<dbReference type="SUPFAM" id="SSF57903">
    <property type="entry name" value="FYVE/PHD zinc finger"/>
    <property type="match status" value="2"/>
</dbReference>
<dbReference type="SMART" id="SM00249">
    <property type="entry name" value="PHD"/>
    <property type="match status" value="2"/>
</dbReference>
<sequence>MRVPNGAPVLTDVVLPLDPALGGPSSAPPYYPPVNGVNGQEIHSFNENGPIHQYPYPPSYTFEQYAQGPQGDPFAPPPPPPPMYYHDPAMNHLLDDQEQVSQKPLKRKRKPRREKDCGFCGGNNSRNREKKPEHMVTCSDCGRSGHPTCMELGDIGETLRGYEWKCIECKTCEICSEKGDDERILFCDNCDRGWHTYCLNPPLKENPEGEWFCPLCIQPKKTISPDSEFPPNTLVENDFDSHTTQPMIDPALQVEMALDIDPMLREQSVASSSFIPEPRQSRGRGRPRKSEKDRKGKAKAMPRVADTDEEDGDIDMDVEESLNISPSKSRNSFNRRKSAIRSRRRSESIVDDIDAPSPPPRPPKRSKFTVVSPSPPPQQRPNSSRRPKIRLRLPGTKGKGRGEEEEEEDSRKGLFDDVLDEKQRDTSKTTILSSDKERFEKARVVAETKLIPPPPSEAIDLLSASGPSTGRFPLRSAIHQLQQQQQSLLATPRAASPTPSTPGPYSKNDPSVLRIRTIRFGPFDIQTWYDAPFPEEFSNIPEGRLWICEFCLKYMKSRFGAQRHRLKCKCRHPPGDEIYRDGSISIFEVDGRRNKIYCQNLCLLSKMFLDHKSLFYDVEPFLFYVMTEVDDIGAHFVGYFSKEKKSSKDLNLSCIMTLPVRQRQGWGNLLIDFSYLLSRKEQRSGTPERPLSALGAIGYKKYWTLALMRYLQNAPDSPRLEDISISTGMNLEDIYITLVQQNMIAIYEDESAPVRPSPGRSIKINRRRSGFTRKNIQKTLPKNDDKTDNAPFVPPTNYCIDWDRLKVERFLEDWKSKGYLILRPEKLKWTPFLLSREDKLMPVLGNALADMQVDAESTPTIETGENTLRPVSRVNSSADATDDVMTVDNIEQQCVIGNTEGTEVIPSTPKPTIELVEQELERSVTEDEDDSSSSPPPTNTYKPMSSNRLEALAALACVVQKANPVDPRRRQVNVTTFNDRGSPRSDELVNGSAISKLSRSGPIDSGINSRPNEGSGKIWGKPHNEVAAGQLHPRIQSPRPGTMQTSSVEPITHDSLEKDAEYAAQLAREEGLGRRSLRSTSTSIPATPTLSSREIRTKDISRKRRKASPVRDQTPPILVTPDRPTTRRQAQALAIETAKASRLTRRQSSKLAENAGDNDLYLTSPASIRSSRRNGISKASATPSPSKPVKTTRNNINGNHRSKKSKKSRSRRHASPSIHSESVSELRASFNESVSDIDAEGESDIDAEGEPDNGSTDEIEENMDIVSGIDLSMRNVGLVAPKGPPSVNTTVFSPLVIGIGQMTMNIGIGNEDVKPVTEVLSNGNLTVVPDNGMVVNADIEEEDIDAEGEPDDEDADGEPDPDLMT</sequence>
<evidence type="ECO:0000259" key="18">
    <source>
        <dbReference type="PROSITE" id="PS50016"/>
    </source>
</evidence>
<keyword evidence="21" id="KW-1185">Reference proteome</keyword>
<keyword evidence="6" id="KW-0677">Repeat</keyword>
<feature type="active site" description="Proton donor/acceptor" evidence="14">
    <location>
        <position position="688"/>
    </location>
</feature>
<feature type="compositionally biased region" description="Polar residues" evidence="17">
    <location>
        <begin position="37"/>
        <end position="47"/>
    </location>
</feature>
<dbReference type="PROSITE" id="PS51726">
    <property type="entry name" value="MYST_HAT"/>
    <property type="match status" value="1"/>
</dbReference>
<feature type="compositionally biased region" description="Low complexity" evidence="17">
    <location>
        <begin position="1177"/>
        <end position="1192"/>
    </location>
</feature>
<evidence type="ECO:0000256" key="1">
    <source>
        <dbReference type="ARBA" id="ARBA00004123"/>
    </source>
</evidence>
<feature type="compositionally biased region" description="Low complexity" evidence="17">
    <location>
        <begin position="481"/>
        <end position="506"/>
    </location>
</feature>
<feature type="region of interest" description="Disordered" evidence="17">
    <location>
        <begin position="269"/>
        <end position="427"/>
    </location>
</feature>
<evidence type="ECO:0000256" key="11">
    <source>
        <dbReference type="ARBA" id="ARBA00023015"/>
    </source>
</evidence>
<comment type="similarity">
    <text evidence="2 16">Belongs to the MYST (SAS/MOZ) family.</text>
</comment>
<evidence type="ECO:0000256" key="4">
    <source>
        <dbReference type="ARBA" id="ARBA00022679"/>
    </source>
</evidence>
<dbReference type="Pfam" id="PF17772">
    <property type="entry name" value="zf-MYST"/>
    <property type="match status" value="1"/>
</dbReference>
<comment type="catalytic activity">
    <reaction evidence="16">
        <text>L-lysyl-[protein] + acetyl-CoA = N(6)-acetyl-L-lysyl-[protein] + CoA + H(+)</text>
        <dbReference type="Rhea" id="RHEA:45948"/>
        <dbReference type="Rhea" id="RHEA-COMP:9752"/>
        <dbReference type="Rhea" id="RHEA-COMP:10731"/>
        <dbReference type="ChEBI" id="CHEBI:15378"/>
        <dbReference type="ChEBI" id="CHEBI:29969"/>
        <dbReference type="ChEBI" id="CHEBI:57287"/>
        <dbReference type="ChEBI" id="CHEBI:57288"/>
        <dbReference type="ChEBI" id="CHEBI:61930"/>
        <dbReference type="EC" id="2.3.1.48"/>
    </reaction>
</comment>
<keyword evidence="13 16" id="KW-0539">Nucleus</keyword>
<feature type="region of interest" description="Disordered" evidence="17">
    <location>
        <begin position="1033"/>
        <end position="1055"/>
    </location>
</feature>
<keyword evidence="7 15" id="KW-0863">Zinc-finger</keyword>
<comment type="subcellular location">
    <subcellularLocation>
        <location evidence="1 16">Nucleus</location>
    </subcellularLocation>
</comment>
<dbReference type="FunFam" id="3.30.40.10:FF:000005">
    <property type="entry name" value="zinc finger protein isoform X1"/>
    <property type="match status" value="1"/>
</dbReference>
<evidence type="ECO:0000256" key="9">
    <source>
        <dbReference type="ARBA" id="ARBA00022853"/>
    </source>
</evidence>
<feature type="domain" description="PHD-type" evidence="18">
    <location>
        <begin position="114"/>
        <end position="172"/>
    </location>
</feature>
<dbReference type="GO" id="GO:0005634">
    <property type="term" value="C:nucleus"/>
    <property type="evidence" value="ECO:0007669"/>
    <property type="project" value="UniProtKB-SubCell"/>
</dbReference>
<evidence type="ECO:0000256" key="7">
    <source>
        <dbReference type="ARBA" id="ARBA00022771"/>
    </source>
</evidence>
<dbReference type="InterPro" id="IPR036388">
    <property type="entry name" value="WH-like_DNA-bd_sf"/>
</dbReference>